<organism evidence="2 3">
    <name type="scientific">Brachionus plicatilis</name>
    <name type="common">Marine rotifer</name>
    <name type="synonym">Brachionus muelleri</name>
    <dbReference type="NCBI Taxonomy" id="10195"/>
    <lineage>
        <taxon>Eukaryota</taxon>
        <taxon>Metazoa</taxon>
        <taxon>Spiralia</taxon>
        <taxon>Gnathifera</taxon>
        <taxon>Rotifera</taxon>
        <taxon>Eurotatoria</taxon>
        <taxon>Monogononta</taxon>
        <taxon>Pseudotrocha</taxon>
        <taxon>Ploima</taxon>
        <taxon>Brachionidae</taxon>
        <taxon>Brachionus</taxon>
    </lineage>
</organism>
<reference evidence="2 3" key="1">
    <citation type="journal article" date="2018" name="Sci. Rep.">
        <title>Genomic signatures of local adaptation to the degree of environmental predictability in rotifers.</title>
        <authorList>
            <person name="Franch-Gras L."/>
            <person name="Hahn C."/>
            <person name="Garcia-Roger E.M."/>
            <person name="Carmona M.J."/>
            <person name="Serra M."/>
            <person name="Gomez A."/>
        </authorList>
    </citation>
    <scope>NUCLEOTIDE SEQUENCE [LARGE SCALE GENOMIC DNA]</scope>
    <source>
        <strain evidence="2">HYR1</strain>
    </source>
</reference>
<evidence type="ECO:0000313" key="3">
    <source>
        <dbReference type="Proteomes" id="UP000276133"/>
    </source>
</evidence>
<dbReference type="Proteomes" id="UP000276133">
    <property type="component" value="Unassembled WGS sequence"/>
</dbReference>
<keyword evidence="1" id="KW-0472">Membrane</keyword>
<evidence type="ECO:0000256" key="1">
    <source>
        <dbReference type="SAM" id="Phobius"/>
    </source>
</evidence>
<protein>
    <submittedName>
        <fullName evidence="2">Uncharacterized protein</fullName>
    </submittedName>
</protein>
<name>A0A3M7Q1M4_BRAPC</name>
<dbReference type="EMBL" id="REGN01007932">
    <property type="protein sequence ID" value="RNA04891.1"/>
    <property type="molecule type" value="Genomic_DNA"/>
</dbReference>
<proteinExistence type="predicted"/>
<accession>A0A3M7Q1M4</accession>
<keyword evidence="3" id="KW-1185">Reference proteome</keyword>
<feature type="transmembrane region" description="Helical" evidence="1">
    <location>
        <begin position="48"/>
        <end position="66"/>
    </location>
</feature>
<keyword evidence="1" id="KW-1133">Transmembrane helix</keyword>
<gene>
    <name evidence="2" type="ORF">BpHYR1_046012</name>
</gene>
<keyword evidence="1" id="KW-0812">Transmembrane</keyword>
<sequence>MDNTEQNLFEYREARWEFKNLNRQKIKLFFETQKSNDFKNSNSGILKFQNFSLIFLIILSYLSYFYGRFVNLQNDADFDSIPEELCWDVKKASTTVDQMEIFNSFLASIKSSSLSNEIKETVKELPSSSPRGFVRIQNKIIQNPHKIENL</sequence>
<dbReference type="AlphaFoldDB" id="A0A3M7Q1M4"/>
<comment type="caution">
    <text evidence="2">The sequence shown here is derived from an EMBL/GenBank/DDBJ whole genome shotgun (WGS) entry which is preliminary data.</text>
</comment>
<evidence type="ECO:0000313" key="2">
    <source>
        <dbReference type="EMBL" id="RNA04891.1"/>
    </source>
</evidence>